<reference evidence="1" key="1">
    <citation type="submission" date="2018-02" db="EMBL/GenBank/DDBJ databases">
        <title>Rhizophora mucronata_Transcriptome.</title>
        <authorList>
            <person name="Meera S.P."/>
            <person name="Sreeshan A."/>
            <person name="Augustine A."/>
        </authorList>
    </citation>
    <scope>NUCLEOTIDE SEQUENCE</scope>
    <source>
        <tissue evidence="1">Leaf</tissue>
    </source>
</reference>
<dbReference type="EMBL" id="GGEC01065589">
    <property type="protein sequence ID" value="MBX46073.1"/>
    <property type="molecule type" value="Transcribed_RNA"/>
</dbReference>
<dbReference type="AlphaFoldDB" id="A0A2P2NUG2"/>
<protein>
    <submittedName>
        <fullName evidence="1">Uncharacterized protein</fullName>
    </submittedName>
</protein>
<proteinExistence type="predicted"/>
<sequence>MVFMYASLWSHLRRPPPYPYQRGQCLLKKISTDPRAHRRTWCNRSERLIGADPLNAGLNGMQ</sequence>
<name>A0A2P2NUG2_RHIMU</name>
<organism evidence="1">
    <name type="scientific">Rhizophora mucronata</name>
    <name type="common">Asiatic mangrove</name>
    <dbReference type="NCBI Taxonomy" id="61149"/>
    <lineage>
        <taxon>Eukaryota</taxon>
        <taxon>Viridiplantae</taxon>
        <taxon>Streptophyta</taxon>
        <taxon>Embryophyta</taxon>
        <taxon>Tracheophyta</taxon>
        <taxon>Spermatophyta</taxon>
        <taxon>Magnoliopsida</taxon>
        <taxon>eudicotyledons</taxon>
        <taxon>Gunneridae</taxon>
        <taxon>Pentapetalae</taxon>
        <taxon>rosids</taxon>
        <taxon>fabids</taxon>
        <taxon>Malpighiales</taxon>
        <taxon>Rhizophoraceae</taxon>
        <taxon>Rhizophora</taxon>
    </lineage>
</organism>
<evidence type="ECO:0000313" key="1">
    <source>
        <dbReference type="EMBL" id="MBX46073.1"/>
    </source>
</evidence>
<accession>A0A2P2NUG2</accession>